<organism evidence="1 2">
    <name type="scientific">Chryseobacterium paridis</name>
    <dbReference type="NCBI Taxonomy" id="2800328"/>
    <lineage>
        <taxon>Bacteria</taxon>
        <taxon>Pseudomonadati</taxon>
        <taxon>Bacteroidota</taxon>
        <taxon>Flavobacteriia</taxon>
        <taxon>Flavobacteriales</taxon>
        <taxon>Weeksellaceae</taxon>
        <taxon>Chryseobacterium group</taxon>
        <taxon>Chryseobacterium</taxon>
    </lineage>
</organism>
<dbReference type="Gene3D" id="1.20.1440.60">
    <property type="entry name" value="23S rRNA-intervening sequence"/>
    <property type="match status" value="1"/>
</dbReference>
<reference evidence="2" key="1">
    <citation type="submission" date="2021-01" db="EMBL/GenBank/DDBJ databases">
        <title>Genome public.</title>
        <authorList>
            <person name="Liu C."/>
            <person name="Sun Q."/>
        </authorList>
    </citation>
    <scope>NUCLEOTIDE SEQUENCE [LARGE SCALE GENOMIC DNA]</scope>
    <source>
        <strain evidence="2">YIM B02567</strain>
    </source>
</reference>
<dbReference type="Pfam" id="PF05635">
    <property type="entry name" value="23S_rRNA_IVP"/>
    <property type="match status" value="1"/>
</dbReference>
<dbReference type="SUPFAM" id="SSF158446">
    <property type="entry name" value="IVS-encoded protein-like"/>
    <property type="match status" value="1"/>
</dbReference>
<dbReference type="InterPro" id="IPR036583">
    <property type="entry name" value="23S_rRNA_IVS_sf"/>
</dbReference>
<name>A0ABS1FYN3_9FLAO</name>
<dbReference type="CDD" id="cd16377">
    <property type="entry name" value="23S_rRNA_IVP_like"/>
    <property type="match status" value="1"/>
</dbReference>
<dbReference type="RefSeq" id="WP_200247763.1">
    <property type="nucleotide sequence ID" value="NZ_JAENHK010000010.1"/>
</dbReference>
<dbReference type="EMBL" id="JAENHK010000010">
    <property type="protein sequence ID" value="MBK1897510.1"/>
    <property type="molecule type" value="Genomic_DNA"/>
</dbReference>
<accession>A0ABS1FYN3</accession>
<protein>
    <submittedName>
        <fullName evidence="1">Four helix bundle protein</fullName>
    </submittedName>
</protein>
<proteinExistence type="predicted"/>
<evidence type="ECO:0000313" key="2">
    <source>
        <dbReference type="Proteomes" id="UP000628669"/>
    </source>
</evidence>
<comment type="caution">
    <text evidence="1">The sequence shown here is derived from an EMBL/GenBank/DDBJ whole genome shotgun (WGS) entry which is preliminary data.</text>
</comment>
<dbReference type="Proteomes" id="UP000628669">
    <property type="component" value="Unassembled WGS sequence"/>
</dbReference>
<dbReference type="InterPro" id="IPR012657">
    <property type="entry name" value="23S_rRNA-intervening_sequence"/>
</dbReference>
<dbReference type="PANTHER" id="PTHR38471:SF2">
    <property type="entry name" value="FOUR HELIX BUNDLE PROTEIN"/>
    <property type="match status" value="1"/>
</dbReference>
<sequence>MASVKKFEDLEIWQLSRRLCNDIYTISESTELKNNFKLRNQIDGSSGSIMDNIAEGFERNGNREFIQFLSIAKASCGETRSQLYRVFDRSLVSLEKFETLREQTEVLSRKISSFIKYLNLTDLKGTKYRL</sequence>
<gene>
    <name evidence="1" type="ORF">JHL15_17215</name>
</gene>
<keyword evidence="2" id="KW-1185">Reference proteome</keyword>
<dbReference type="NCBIfam" id="TIGR02436">
    <property type="entry name" value="four helix bundle protein"/>
    <property type="match status" value="1"/>
</dbReference>
<dbReference type="PANTHER" id="PTHR38471">
    <property type="entry name" value="FOUR HELIX BUNDLE PROTEIN"/>
    <property type="match status" value="1"/>
</dbReference>
<evidence type="ECO:0000313" key="1">
    <source>
        <dbReference type="EMBL" id="MBK1897510.1"/>
    </source>
</evidence>